<evidence type="ECO:0000313" key="2">
    <source>
        <dbReference type="Proteomes" id="UP000239406"/>
    </source>
</evidence>
<organism evidence="1 2">
    <name type="scientific">Caldimonas thermodepolymerans</name>
    <dbReference type="NCBI Taxonomy" id="215580"/>
    <lineage>
        <taxon>Bacteria</taxon>
        <taxon>Pseudomonadati</taxon>
        <taxon>Pseudomonadota</taxon>
        <taxon>Betaproteobacteria</taxon>
        <taxon>Burkholderiales</taxon>
        <taxon>Sphaerotilaceae</taxon>
        <taxon>Caldimonas</taxon>
    </lineage>
</organism>
<evidence type="ECO:0000313" key="1">
    <source>
        <dbReference type="EMBL" id="PPE68791.1"/>
    </source>
</evidence>
<dbReference type="Proteomes" id="UP000239406">
    <property type="component" value="Unassembled WGS sequence"/>
</dbReference>
<accession>A0A2S5T189</accession>
<keyword evidence="2" id="KW-1185">Reference proteome</keyword>
<reference evidence="1 2" key="1">
    <citation type="submission" date="2018-02" db="EMBL/GenBank/DDBJ databases">
        <title>Reclassifiation of [Polyangium] brachysporum DSM 7029 as Guopingzhaonella breviflexa gen. nov., sp. nov., a member of the family Comamonadaceae.</title>
        <authorList>
            <person name="Tang B."/>
        </authorList>
    </citation>
    <scope>NUCLEOTIDE SEQUENCE [LARGE SCALE GENOMIC DNA]</scope>
    <source>
        <strain evidence="1 2">DSM 15344</strain>
    </source>
</reference>
<comment type="caution">
    <text evidence="1">The sequence shown here is derived from an EMBL/GenBank/DDBJ whole genome shotgun (WGS) entry which is preliminary data.</text>
</comment>
<dbReference type="AlphaFoldDB" id="A0A2S5T189"/>
<proteinExistence type="predicted"/>
<dbReference type="EMBL" id="PSNY01000019">
    <property type="protein sequence ID" value="PPE68791.1"/>
    <property type="molecule type" value="Genomic_DNA"/>
</dbReference>
<gene>
    <name evidence="1" type="ORF">C1702_15030</name>
</gene>
<dbReference type="RefSeq" id="WP_104358535.1">
    <property type="nucleotide sequence ID" value="NZ_CP064338.1"/>
</dbReference>
<name>A0A2S5T189_9BURK</name>
<protein>
    <submittedName>
        <fullName evidence="1">Uncharacterized protein</fullName>
    </submittedName>
</protein>
<sequence length="86" mass="9348">MTTQAIRRALAVGVAVAGRLTAPSRDPEHDAGLARQPTRLPLPGTRAGGVLGLLSVVVRQRRGRDDRRAFSWIENAPGIQRDFGHR</sequence>